<comment type="similarity">
    <text evidence="1">Belongs to the bacterial/plant glucose-1-phosphate adenylyltransferase family.</text>
</comment>
<evidence type="ECO:0000313" key="6">
    <source>
        <dbReference type="Proteomes" id="UP001597221"/>
    </source>
</evidence>
<dbReference type="InterPro" id="IPR011832">
    <property type="entry name" value="GlgDAde_trans"/>
</dbReference>
<dbReference type="InterPro" id="IPR011831">
    <property type="entry name" value="ADP-Glc_PPase"/>
</dbReference>
<evidence type="ECO:0000259" key="4">
    <source>
        <dbReference type="Pfam" id="PF24894"/>
    </source>
</evidence>
<dbReference type="InterPro" id="IPR005835">
    <property type="entry name" value="NTP_transferase_dom"/>
</dbReference>
<gene>
    <name evidence="5" type="primary">glgD</name>
    <name evidence="5" type="ORF">ACFSBH_05930</name>
</gene>
<dbReference type="CDD" id="cd04651">
    <property type="entry name" value="LbH_G1P_AT_C"/>
    <property type="match status" value="1"/>
</dbReference>
<dbReference type="InterPro" id="IPR029044">
    <property type="entry name" value="Nucleotide-diphossugar_trans"/>
</dbReference>
<dbReference type="EMBL" id="JBHUDE010000028">
    <property type="protein sequence ID" value="MFD1607187.1"/>
    <property type="molecule type" value="Genomic_DNA"/>
</dbReference>
<evidence type="ECO:0000313" key="5">
    <source>
        <dbReference type="EMBL" id="MFD1607187.1"/>
    </source>
</evidence>
<dbReference type="Gene3D" id="2.160.10.10">
    <property type="entry name" value="Hexapeptide repeat proteins"/>
    <property type="match status" value="1"/>
</dbReference>
<evidence type="ECO:0000256" key="2">
    <source>
        <dbReference type="ARBA" id="ARBA00023056"/>
    </source>
</evidence>
<dbReference type="RefSeq" id="WP_251513466.1">
    <property type="nucleotide sequence ID" value="NZ_JAMBON010000011.1"/>
</dbReference>
<keyword evidence="5" id="KW-0548">Nucleotidyltransferase</keyword>
<organism evidence="5 6">
    <name type="scientific">Oceanobacillus luteolus</name>
    <dbReference type="NCBI Taxonomy" id="1274358"/>
    <lineage>
        <taxon>Bacteria</taxon>
        <taxon>Bacillati</taxon>
        <taxon>Bacillota</taxon>
        <taxon>Bacilli</taxon>
        <taxon>Bacillales</taxon>
        <taxon>Bacillaceae</taxon>
        <taxon>Oceanobacillus</taxon>
    </lineage>
</organism>
<evidence type="ECO:0000256" key="1">
    <source>
        <dbReference type="ARBA" id="ARBA00010443"/>
    </source>
</evidence>
<feature type="domain" description="Glucose-1-phosphate adenylyltransferase/Bifunctional protein GlmU-like C-terminal hexapeptide" evidence="4">
    <location>
        <begin position="281"/>
        <end position="351"/>
    </location>
</feature>
<keyword evidence="5" id="KW-0808">Transferase</keyword>
<protein>
    <submittedName>
        <fullName evidence="5">Glucose-1-phosphate adenylyltransferase subunit GlgD</fullName>
        <ecNumber evidence="5">2.7.7.27</ecNumber>
    </submittedName>
</protein>
<comment type="caution">
    <text evidence="5">The sequence shown here is derived from an EMBL/GenBank/DDBJ whole genome shotgun (WGS) entry which is preliminary data.</text>
</comment>
<dbReference type="NCBIfam" id="TIGR02092">
    <property type="entry name" value="glgD"/>
    <property type="match status" value="1"/>
</dbReference>
<dbReference type="SUPFAM" id="SSF53448">
    <property type="entry name" value="Nucleotide-diphospho-sugar transferases"/>
    <property type="match status" value="1"/>
</dbReference>
<dbReference type="InterPro" id="IPR011004">
    <property type="entry name" value="Trimer_LpxA-like_sf"/>
</dbReference>
<dbReference type="InterPro" id="IPR056818">
    <property type="entry name" value="GlmU/GlgC-like_hexapep"/>
</dbReference>
<proteinExistence type="inferred from homology"/>
<keyword evidence="2" id="KW-0320">Glycogen biosynthesis</keyword>
<dbReference type="Proteomes" id="UP001597221">
    <property type="component" value="Unassembled WGS sequence"/>
</dbReference>
<name>A0ABW4HQ57_9BACI</name>
<feature type="domain" description="Nucleotidyl transferase" evidence="3">
    <location>
        <begin position="20"/>
        <end position="254"/>
    </location>
</feature>
<sequence length="367" mass="42845">MERMMGLINLEHEHHVFNELTYFRNNASLPFAGRYRLIDFALSNMTNSGIEEVAVFVRNKYRSLLDHLGTGDSWDLDRRHGGLFILPPDWNDPTDRSLGDLSFFHNNRDYFYRGKANHVLVSGSQFIANTDYKDAFKRHLIHDADVTVIYTDVDTIGPEHQAYYRVETDQDGWVTQMTNDHRNPNVFTGVYIIKKELLLDIVDYCIAYNYDNLFMNGIKERLQELKVYSYRFEGYHAFINTTESYYRENMKLLQEQNFLRLFQKPFIRTKVSSNPPVKYQAQAVVNNSIIANGCIINGDVENSILFRGVEVSEHSQIRNSIIMQRCKIEEDVYLENVILDKDVHVKSGQRIIGTKEKPYIVAKRQVV</sequence>
<dbReference type="Pfam" id="PF24894">
    <property type="entry name" value="Hexapep_GlmU"/>
    <property type="match status" value="1"/>
</dbReference>
<dbReference type="GO" id="GO:0008878">
    <property type="term" value="F:glucose-1-phosphate adenylyltransferase activity"/>
    <property type="evidence" value="ECO:0007669"/>
    <property type="project" value="UniProtKB-EC"/>
</dbReference>
<reference evidence="6" key="1">
    <citation type="journal article" date="2019" name="Int. J. Syst. Evol. Microbiol.">
        <title>The Global Catalogue of Microorganisms (GCM) 10K type strain sequencing project: providing services to taxonomists for standard genome sequencing and annotation.</title>
        <authorList>
            <consortium name="The Broad Institute Genomics Platform"/>
            <consortium name="The Broad Institute Genome Sequencing Center for Infectious Disease"/>
            <person name="Wu L."/>
            <person name="Ma J."/>
        </authorList>
    </citation>
    <scope>NUCLEOTIDE SEQUENCE [LARGE SCALE GENOMIC DNA]</scope>
    <source>
        <strain evidence="6">CGMCC 1.12376</strain>
    </source>
</reference>
<dbReference type="Pfam" id="PF00483">
    <property type="entry name" value="NTP_transferase"/>
    <property type="match status" value="1"/>
</dbReference>
<dbReference type="PANTHER" id="PTHR43523:SF6">
    <property type="entry name" value="GLYCOGEN BIOSYNTHESIS PROTEIN GLGD"/>
    <property type="match status" value="1"/>
</dbReference>
<dbReference type="SUPFAM" id="SSF51161">
    <property type="entry name" value="Trimeric LpxA-like enzymes"/>
    <property type="match status" value="1"/>
</dbReference>
<evidence type="ECO:0000259" key="3">
    <source>
        <dbReference type="Pfam" id="PF00483"/>
    </source>
</evidence>
<dbReference type="PANTHER" id="PTHR43523">
    <property type="entry name" value="GLUCOSE-1-PHOSPHATE ADENYLYLTRANSFERASE-RELATED"/>
    <property type="match status" value="1"/>
</dbReference>
<keyword evidence="6" id="KW-1185">Reference proteome</keyword>
<dbReference type="Gene3D" id="3.90.550.10">
    <property type="entry name" value="Spore Coat Polysaccharide Biosynthesis Protein SpsA, Chain A"/>
    <property type="match status" value="1"/>
</dbReference>
<dbReference type="CDD" id="cd02508">
    <property type="entry name" value="ADP_Glucose_PP"/>
    <property type="match status" value="1"/>
</dbReference>
<dbReference type="EC" id="2.7.7.27" evidence="5"/>
<accession>A0ABW4HQ57</accession>